<comment type="similarity">
    <text evidence="6">Belongs to the BI1 family.</text>
</comment>
<evidence type="ECO:0000256" key="1">
    <source>
        <dbReference type="ARBA" id="ARBA00004651"/>
    </source>
</evidence>
<feature type="transmembrane region" description="Helical" evidence="6">
    <location>
        <begin position="199"/>
        <end position="225"/>
    </location>
</feature>
<name>A0A930BUY9_9RHOO</name>
<keyword evidence="2" id="KW-1003">Cell membrane</keyword>
<dbReference type="RefSeq" id="WP_027457839.1">
    <property type="nucleotide sequence ID" value="NZ_JARBJQ010000004.1"/>
</dbReference>
<sequence length="230" mass="24584">MTTQYEFARQTSADVALGQNRVLRNTYMLLGLSMIPTVLGAMAGIQMGFSFFAGSPMISFVLFLGIAWGFMWGIEKNKNSGLGVALLLGFTFFMGLMLSRILQVALGFSNGGSMIALAAGGTGAIFFTLSSIAAVSKRDFTGMGKFLFAGMILILLAAVANIFFQVPALSLTIAVAAVGIFSAYILYDISRIVQGGETNYVSATLAVYLDIYNVFVSLLQLIMAFTGERD</sequence>
<feature type="transmembrane region" description="Helical" evidence="6">
    <location>
        <begin position="170"/>
        <end position="187"/>
    </location>
</feature>
<feature type="transmembrane region" description="Helical" evidence="6">
    <location>
        <begin position="146"/>
        <end position="164"/>
    </location>
</feature>
<evidence type="ECO:0000256" key="6">
    <source>
        <dbReference type="RuleBase" id="RU004379"/>
    </source>
</evidence>
<protein>
    <submittedName>
        <fullName evidence="7">Bax inhibitor-1/YccA family protein</fullName>
    </submittedName>
</protein>
<comment type="caution">
    <text evidence="7">The sequence shown here is derived from an EMBL/GenBank/DDBJ whole genome shotgun (WGS) entry which is preliminary data.</text>
</comment>
<evidence type="ECO:0000256" key="4">
    <source>
        <dbReference type="ARBA" id="ARBA00022989"/>
    </source>
</evidence>
<evidence type="ECO:0000256" key="2">
    <source>
        <dbReference type="ARBA" id="ARBA00022475"/>
    </source>
</evidence>
<dbReference type="PANTHER" id="PTHR23291:SF115">
    <property type="entry name" value="MODULATOR OF FTSH PROTEASE YCCA"/>
    <property type="match status" value="1"/>
</dbReference>
<dbReference type="CDD" id="cd10433">
    <property type="entry name" value="YccA_like"/>
    <property type="match status" value="1"/>
</dbReference>
<feature type="transmembrane region" description="Helical" evidence="6">
    <location>
        <begin position="114"/>
        <end position="134"/>
    </location>
</feature>
<evidence type="ECO:0000313" key="7">
    <source>
        <dbReference type="EMBL" id="MBF1165696.1"/>
    </source>
</evidence>
<reference evidence="7" key="1">
    <citation type="submission" date="2020-04" db="EMBL/GenBank/DDBJ databases">
        <title>Deep metagenomics examines the oral microbiome during advanced dental caries in children, revealing novel taxa and co-occurrences with host molecules.</title>
        <authorList>
            <person name="Baker J.L."/>
            <person name="Morton J.T."/>
            <person name="Dinis M."/>
            <person name="Alvarez R."/>
            <person name="Tran N.C."/>
            <person name="Knight R."/>
            <person name="Edlund A."/>
        </authorList>
    </citation>
    <scope>NUCLEOTIDE SEQUENCE</scope>
    <source>
        <strain evidence="7">JCVI_32_bin.24</strain>
    </source>
</reference>
<comment type="subcellular location">
    <subcellularLocation>
        <location evidence="1">Cell membrane</location>
        <topology evidence="1">Multi-pass membrane protein</topology>
    </subcellularLocation>
</comment>
<dbReference type="Proteomes" id="UP000718593">
    <property type="component" value="Unassembled WGS sequence"/>
</dbReference>
<evidence type="ECO:0000256" key="5">
    <source>
        <dbReference type="ARBA" id="ARBA00023136"/>
    </source>
</evidence>
<evidence type="ECO:0000313" key="8">
    <source>
        <dbReference type="Proteomes" id="UP000718593"/>
    </source>
</evidence>
<organism evidence="7 8">
    <name type="scientific">Dechloromonas agitata</name>
    <dbReference type="NCBI Taxonomy" id="73030"/>
    <lineage>
        <taxon>Bacteria</taxon>
        <taxon>Pseudomonadati</taxon>
        <taxon>Pseudomonadota</taxon>
        <taxon>Betaproteobacteria</taxon>
        <taxon>Rhodocyclales</taxon>
        <taxon>Azonexaceae</taxon>
        <taxon>Dechloromonas</taxon>
    </lineage>
</organism>
<dbReference type="AlphaFoldDB" id="A0A930BUY9"/>
<keyword evidence="4 6" id="KW-1133">Transmembrane helix</keyword>
<dbReference type="EMBL" id="JABZMI010000257">
    <property type="protein sequence ID" value="MBF1165696.1"/>
    <property type="molecule type" value="Genomic_DNA"/>
</dbReference>
<dbReference type="GO" id="GO:0005886">
    <property type="term" value="C:plasma membrane"/>
    <property type="evidence" value="ECO:0007669"/>
    <property type="project" value="UniProtKB-SubCell"/>
</dbReference>
<proteinExistence type="inferred from homology"/>
<keyword evidence="3 6" id="KW-0812">Transmembrane</keyword>
<accession>A0A930BUY9</accession>
<feature type="transmembrane region" description="Helical" evidence="6">
    <location>
        <begin position="27"/>
        <end position="45"/>
    </location>
</feature>
<dbReference type="InterPro" id="IPR006214">
    <property type="entry name" value="Bax_inhibitor_1-related"/>
</dbReference>
<gene>
    <name evidence="7" type="ORF">HXL68_11740</name>
</gene>
<dbReference type="PANTHER" id="PTHR23291">
    <property type="entry name" value="BAX INHIBITOR-RELATED"/>
    <property type="match status" value="1"/>
</dbReference>
<evidence type="ECO:0000256" key="3">
    <source>
        <dbReference type="ARBA" id="ARBA00022692"/>
    </source>
</evidence>
<feature type="transmembrane region" description="Helical" evidence="6">
    <location>
        <begin position="82"/>
        <end position="102"/>
    </location>
</feature>
<feature type="transmembrane region" description="Helical" evidence="6">
    <location>
        <begin position="51"/>
        <end position="70"/>
    </location>
</feature>
<keyword evidence="5 6" id="KW-0472">Membrane</keyword>
<dbReference type="Pfam" id="PF01027">
    <property type="entry name" value="Bax1-I"/>
    <property type="match status" value="1"/>
</dbReference>